<dbReference type="InParanoid" id="A0A1Z5S7D9"/>
<feature type="region of interest" description="Disordered" evidence="1">
    <location>
        <begin position="61"/>
        <end position="174"/>
    </location>
</feature>
<evidence type="ECO:0000256" key="1">
    <source>
        <dbReference type="SAM" id="MobiDB-lite"/>
    </source>
</evidence>
<dbReference type="EMBL" id="CM000760">
    <property type="protein sequence ID" value="OQU91852.1"/>
    <property type="molecule type" value="Genomic_DNA"/>
</dbReference>
<dbReference type="Gramene" id="OQU91852">
    <property type="protein sequence ID" value="OQU91852"/>
    <property type="gene ID" value="SORBI_3001G257600"/>
</dbReference>
<sequence>MKQKLQLTKLNKRRAANQLIKYHHQQRRIQRAIETPRCHPSIDQQVAGWPKHQADRLLPAVAARKPPTGSTWPKSSESGGREQMCSPWRSSSGQAPWARGGAGDLQRGGAGDLQREGAGDRGAEDLQRGGAGDLQREGAGDLQREGARDLGLGSGGEARAWSNSGEACPCSKGHRRWRREGHRGLLLLLVSVAACGSKVEPRRHALQVQHVRYS</sequence>
<feature type="compositionally biased region" description="Basic and acidic residues" evidence="1">
    <location>
        <begin position="134"/>
        <end position="148"/>
    </location>
</feature>
<evidence type="ECO:0000313" key="3">
    <source>
        <dbReference type="Proteomes" id="UP000000768"/>
    </source>
</evidence>
<keyword evidence="3" id="KW-1185">Reference proteome</keyword>
<gene>
    <name evidence="2" type="ORF">SORBI_3001G257600</name>
</gene>
<name>A0A1Z5S7D9_SORBI</name>
<accession>A0A1Z5S7D9</accession>
<organism evidence="2 3">
    <name type="scientific">Sorghum bicolor</name>
    <name type="common">Sorghum</name>
    <name type="synonym">Sorghum vulgare</name>
    <dbReference type="NCBI Taxonomy" id="4558"/>
    <lineage>
        <taxon>Eukaryota</taxon>
        <taxon>Viridiplantae</taxon>
        <taxon>Streptophyta</taxon>
        <taxon>Embryophyta</taxon>
        <taxon>Tracheophyta</taxon>
        <taxon>Spermatophyta</taxon>
        <taxon>Magnoliopsida</taxon>
        <taxon>Liliopsida</taxon>
        <taxon>Poales</taxon>
        <taxon>Poaceae</taxon>
        <taxon>PACMAD clade</taxon>
        <taxon>Panicoideae</taxon>
        <taxon>Andropogonodae</taxon>
        <taxon>Andropogoneae</taxon>
        <taxon>Sorghinae</taxon>
        <taxon>Sorghum</taxon>
    </lineage>
</organism>
<protein>
    <submittedName>
        <fullName evidence="2">Uncharacterized protein</fullName>
    </submittedName>
</protein>
<dbReference type="AlphaFoldDB" id="A0A1Z5S7D9"/>
<feature type="compositionally biased region" description="Gly residues" evidence="1">
    <location>
        <begin position="100"/>
        <end position="111"/>
    </location>
</feature>
<feature type="compositionally biased region" description="Polar residues" evidence="1">
    <location>
        <begin position="68"/>
        <end position="78"/>
    </location>
</feature>
<evidence type="ECO:0000313" key="2">
    <source>
        <dbReference type="EMBL" id="OQU91852.1"/>
    </source>
</evidence>
<reference evidence="2 3" key="1">
    <citation type="journal article" date="2009" name="Nature">
        <title>The Sorghum bicolor genome and the diversification of grasses.</title>
        <authorList>
            <person name="Paterson A.H."/>
            <person name="Bowers J.E."/>
            <person name="Bruggmann R."/>
            <person name="Dubchak I."/>
            <person name="Grimwood J."/>
            <person name="Gundlach H."/>
            <person name="Haberer G."/>
            <person name="Hellsten U."/>
            <person name="Mitros T."/>
            <person name="Poliakov A."/>
            <person name="Schmutz J."/>
            <person name="Spannagl M."/>
            <person name="Tang H."/>
            <person name="Wang X."/>
            <person name="Wicker T."/>
            <person name="Bharti A.K."/>
            <person name="Chapman J."/>
            <person name="Feltus F.A."/>
            <person name="Gowik U."/>
            <person name="Grigoriev I.V."/>
            <person name="Lyons E."/>
            <person name="Maher C.A."/>
            <person name="Martis M."/>
            <person name="Narechania A."/>
            <person name="Otillar R.P."/>
            <person name="Penning B.W."/>
            <person name="Salamov A.A."/>
            <person name="Wang Y."/>
            <person name="Zhang L."/>
            <person name="Carpita N.C."/>
            <person name="Freeling M."/>
            <person name="Gingle A.R."/>
            <person name="Hash C.T."/>
            <person name="Keller B."/>
            <person name="Klein P."/>
            <person name="Kresovich S."/>
            <person name="McCann M.C."/>
            <person name="Ming R."/>
            <person name="Peterson D.G."/>
            <person name="Mehboob-ur-Rahman"/>
            <person name="Ware D."/>
            <person name="Westhoff P."/>
            <person name="Mayer K.F."/>
            <person name="Messing J."/>
            <person name="Rokhsar D.S."/>
        </authorList>
    </citation>
    <scope>NUCLEOTIDE SEQUENCE [LARGE SCALE GENOMIC DNA]</scope>
    <source>
        <strain evidence="3">cv. BTx623</strain>
    </source>
</reference>
<dbReference type="Proteomes" id="UP000000768">
    <property type="component" value="Chromosome 1"/>
</dbReference>
<feature type="compositionally biased region" description="Basic and acidic residues" evidence="1">
    <location>
        <begin position="113"/>
        <end position="127"/>
    </location>
</feature>
<proteinExistence type="predicted"/>
<reference evidence="3" key="2">
    <citation type="journal article" date="2018" name="Plant J.">
        <title>The Sorghum bicolor reference genome: improved assembly, gene annotations, a transcriptome atlas, and signatures of genome organization.</title>
        <authorList>
            <person name="McCormick R.F."/>
            <person name="Truong S.K."/>
            <person name="Sreedasyam A."/>
            <person name="Jenkins J."/>
            <person name="Shu S."/>
            <person name="Sims D."/>
            <person name="Kennedy M."/>
            <person name="Amirebrahimi M."/>
            <person name="Weers B.D."/>
            <person name="McKinley B."/>
            <person name="Mattison A."/>
            <person name="Morishige D.T."/>
            <person name="Grimwood J."/>
            <person name="Schmutz J."/>
            <person name="Mullet J.E."/>
        </authorList>
    </citation>
    <scope>NUCLEOTIDE SEQUENCE [LARGE SCALE GENOMIC DNA]</scope>
    <source>
        <strain evidence="3">cv. BTx623</strain>
    </source>
</reference>